<evidence type="ECO:0000256" key="1">
    <source>
        <dbReference type="ARBA" id="ARBA00022472"/>
    </source>
</evidence>
<dbReference type="CDD" id="cd09891">
    <property type="entry name" value="NGN_Bact_1"/>
    <property type="match status" value="1"/>
</dbReference>
<dbReference type="EMBL" id="FWDM01000025">
    <property type="protein sequence ID" value="SLM14141.1"/>
    <property type="molecule type" value="Genomic_DNA"/>
</dbReference>
<dbReference type="Pfam" id="PF02357">
    <property type="entry name" value="NusG"/>
    <property type="match status" value="1"/>
</dbReference>
<dbReference type="GO" id="GO:0006354">
    <property type="term" value="P:DNA-templated transcription elongation"/>
    <property type="evidence" value="ECO:0007669"/>
    <property type="project" value="UniProtKB-UniRule"/>
</dbReference>
<proteinExistence type="inferred from homology"/>
<dbReference type="GO" id="GO:0006353">
    <property type="term" value="P:DNA-templated transcription termination"/>
    <property type="evidence" value="ECO:0007669"/>
    <property type="project" value="UniProtKB-UniRule"/>
</dbReference>
<comment type="similarity">
    <text evidence="5 7">Belongs to the NusG family.</text>
</comment>
<dbReference type="NCBIfam" id="TIGR00922">
    <property type="entry name" value="nusG"/>
    <property type="match status" value="1"/>
</dbReference>
<dbReference type="HAMAP" id="MF_00948">
    <property type="entry name" value="NusG"/>
    <property type="match status" value="1"/>
</dbReference>
<organism evidence="10">
    <name type="scientific">uncultured spirochete</name>
    <dbReference type="NCBI Taxonomy" id="156406"/>
    <lineage>
        <taxon>Bacteria</taxon>
        <taxon>Pseudomonadati</taxon>
        <taxon>Spirochaetota</taxon>
        <taxon>Spirochaetia</taxon>
        <taxon>Spirochaetales</taxon>
        <taxon>environmental samples</taxon>
    </lineage>
</organism>
<evidence type="ECO:0000256" key="3">
    <source>
        <dbReference type="ARBA" id="ARBA00023015"/>
    </source>
</evidence>
<keyword evidence="4 5" id="KW-0804">Transcription</keyword>
<dbReference type="InterPro" id="IPR001062">
    <property type="entry name" value="Transcrpt_antiterm_NusG"/>
</dbReference>
<feature type="domain" description="NusG-like N-terminal" evidence="8">
    <location>
        <begin position="2"/>
        <end position="117"/>
    </location>
</feature>
<evidence type="ECO:0000256" key="6">
    <source>
        <dbReference type="NCBIfam" id="TIGR00922"/>
    </source>
</evidence>
<reference evidence="10" key="1">
    <citation type="submission" date="2017-02" db="EMBL/GenBank/DDBJ databases">
        <authorList>
            <person name="Regsiter A."/>
            <person name="William W."/>
        </authorList>
    </citation>
    <scope>NUCLEOTIDE SEQUENCE</scope>
    <source>
        <strain evidence="10">Bib</strain>
    </source>
</reference>
<dbReference type="SUPFAM" id="SSF82679">
    <property type="entry name" value="N-utilization substance G protein NusG, N-terminal domain"/>
    <property type="match status" value="1"/>
</dbReference>
<dbReference type="CDD" id="cd06091">
    <property type="entry name" value="KOW_NusG"/>
    <property type="match status" value="1"/>
</dbReference>
<dbReference type="GO" id="GO:0032784">
    <property type="term" value="P:regulation of DNA-templated transcription elongation"/>
    <property type="evidence" value="ECO:0007669"/>
    <property type="project" value="InterPro"/>
</dbReference>
<dbReference type="InterPro" id="IPR008991">
    <property type="entry name" value="Translation_prot_SH3-like_sf"/>
</dbReference>
<evidence type="ECO:0000259" key="9">
    <source>
        <dbReference type="SMART" id="SM00739"/>
    </source>
</evidence>
<dbReference type="InterPro" id="IPR015869">
    <property type="entry name" value="Transcrpt_antiterm_NusG_bac_CS"/>
</dbReference>
<dbReference type="SMART" id="SM00738">
    <property type="entry name" value="NGN"/>
    <property type="match status" value="1"/>
</dbReference>
<feature type="domain" description="KOW" evidence="9">
    <location>
        <begin position="131"/>
        <end position="158"/>
    </location>
</feature>
<dbReference type="Gene3D" id="2.30.30.30">
    <property type="match status" value="1"/>
</dbReference>
<dbReference type="AlphaFoldDB" id="A0A3P3XL15"/>
<evidence type="ECO:0000256" key="4">
    <source>
        <dbReference type="ARBA" id="ARBA00023163"/>
    </source>
</evidence>
<dbReference type="PANTHER" id="PTHR30265:SF2">
    <property type="entry name" value="TRANSCRIPTION TERMINATION_ANTITERMINATION PROTEIN NUSG"/>
    <property type="match status" value="1"/>
</dbReference>
<protein>
    <recommendedName>
        <fullName evidence="5 6">Transcription termination/antitermination protein NusG</fullName>
    </recommendedName>
</protein>
<evidence type="ECO:0000256" key="2">
    <source>
        <dbReference type="ARBA" id="ARBA00022814"/>
    </source>
</evidence>
<dbReference type="PANTHER" id="PTHR30265">
    <property type="entry name" value="RHO-INTERACTING TRANSCRIPTION TERMINATION FACTOR NUSG"/>
    <property type="match status" value="1"/>
</dbReference>
<dbReference type="GO" id="GO:0031564">
    <property type="term" value="P:transcription antitermination"/>
    <property type="evidence" value="ECO:0007669"/>
    <property type="project" value="UniProtKB-UniRule"/>
</dbReference>
<dbReference type="InterPro" id="IPR047050">
    <property type="entry name" value="NGN"/>
</dbReference>
<dbReference type="InterPro" id="IPR043425">
    <property type="entry name" value="NusG-like"/>
</dbReference>
<dbReference type="GO" id="GO:0005829">
    <property type="term" value="C:cytosol"/>
    <property type="evidence" value="ECO:0007669"/>
    <property type="project" value="TreeGrafter"/>
</dbReference>
<gene>
    <name evidence="5 10" type="primary">nusG</name>
    <name evidence="10" type="ORF">SPIROBIBN47_310046</name>
</gene>
<keyword evidence="2 5" id="KW-0889">Transcription antitermination</keyword>
<comment type="function">
    <text evidence="5 7">Participates in transcription elongation, termination and antitermination.</text>
</comment>
<dbReference type="PROSITE" id="PS01014">
    <property type="entry name" value="NUSG"/>
    <property type="match status" value="1"/>
</dbReference>
<sequence length="185" mass="20741">MAKAWYILHVYSGYENKIEKTIRMLIDSGELSRDIVTDVKVPAEEVAEIKDGKKRTVSRKILPGYILVEMDLPENGWKATCAIIRNITGVTGFVGSASNVKPVPITMEEVKRILQRTGELKGERQVHFRQTFTVGEQVKIIEGPFESFSGVIDEVNAEKSKIKVSVQIFGRSTPVEVDMAQVEKM</sequence>
<dbReference type="InterPro" id="IPR006645">
    <property type="entry name" value="NGN-like_dom"/>
</dbReference>
<dbReference type="PRINTS" id="PR00338">
    <property type="entry name" value="NUSGTNSCPFCT"/>
</dbReference>
<dbReference type="Gene3D" id="3.30.70.940">
    <property type="entry name" value="NusG, N-terminal domain"/>
    <property type="match status" value="1"/>
</dbReference>
<dbReference type="FunFam" id="2.30.30.30:FF:000002">
    <property type="entry name" value="Transcription termination/antitermination factor NusG"/>
    <property type="match status" value="1"/>
</dbReference>
<evidence type="ECO:0000259" key="8">
    <source>
        <dbReference type="SMART" id="SM00738"/>
    </source>
</evidence>
<dbReference type="SUPFAM" id="SSF50104">
    <property type="entry name" value="Translation proteins SH3-like domain"/>
    <property type="match status" value="1"/>
</dbReference>
<dbReference type="InterPro" id="IPR036735">
    <property type="entry name" value="NGN_dom_sf"/>
</dbReference>
<evidence type="ECO:0000313" key="10">
    <source>
        <dbReference type="EMBL" id="SLM14141.1"/>
    </source>
</evidence>
<evidence type="ECO:0000256" key="7">
    <source>
        <dbReference type="RuleBase" id="RU000538"/>
    </source>
</evidence>
<name>A0A3P3XL15_9SPIR</name>
<dbReference type="Pfam" id="PF00467">
    <property type="entry name" value="KOW"/>
    <property type="match status" value="1"/>
</dbReference>
<keyword evidence="1 5" id="KW-0806">Transcription termination</keyword>
<evidence type="ECO:0000256" key="5">
    <source>
        <dbReference type="HAMAP-Rule" id="MF_00948"/>
    </source>
</evidence>
<accession>A0A3P3XL15</accession>
<dbReference type="InterPro" id="IPR014722">
    <property type="entry name" value="Rib_uL2_dom2"/>
</dbReference>
<keyword evidence="3 5" id="KW-0805">Transcription regulation</keyword>
<dbReference type="InterPro" id="IPR005824">
    <property type="entry name" value="KOW"/>
</dbReference>
<dbReference type="SMART" id="SM00739">
    <property type="entry name" value="KOW"/>
    <property type="match status" value="1"/>
</dbReference>